<feature type="transmembrane region" description="Helical" evidence="12">
    <location>
        <begin position="119"/>
        <end position="139"/>
    </location>
</feature>
<feature type="transmembrane region" description="Helical" evidence="12">
    <location>
        <begin position="6"/>
        <end position="22"/>
    </location>
</feature>
<dbReference type="InterPro" id="IPR038377">
    <property type="entry name" value="Na/Glc_symporter_sf"/>
</dbReference>
<evidence type="ECO:0000256" key="8">
    <source>
        <dbReference type="ARBA" id="ARBA00023065"/>
    </source>
</evidence>
<dbReference type="Proteomes" id="UP001210978">
    <property type="component" value="Chromosome"/>
</dbReference>
<evidence type="ECO:0000256" key="2">
    <source>
        <dbReference type="ARBA" id="ARBA00006434"/>
    </source>
</evidence>
<dbReference type="InterPro" id="IPR051163">
    <property type="entry name" value="Sodium:Solute_Symporter_SSF"/>
</dbReference>
<dbReference type="EMBL" id="CP115859">
    <property type="protein sequence ID" value="WBV59995.1"/>
    <property type="molecule type" value="Genomic_DNA"/>
</dbReference>
<dbReference type="RefSeq" id="WP_271148343.1">
    <property type="nucleotide sequence ID" value="NZ_CP115859.1"/>
</dbReference>
<feature type="transmembrane region" description="Helical" evidence="12">
    <location>
        <begin position="151"/>
        <end position="170"/>
    </location>
</feature>
<proteinExistence type="inferred from homology"/>
<feature type="transmembrane region" description="Helical" evidence="12">
    <location>
        <begin position="397"/>
        <end position="417"/>
    </location>
</feature>
<sequence>MSPIILLSIIIIYFALLLWVAYRTGKGSDNDSFFIGNRKSNWMLVAFGMIGTSLSGVTFVSVPGAVGNDKFAYLQITLGYLIGYIVIAYILLPLYYRLKLTSIYGYLQQRMGQLSYKSGAWIFIVSRLVGATARLYLVVNILQVSILDSLGVPFIVTTLIILAMIILYTYEGGVKTIVWTDTLQTSCMLLGLIICTIYMLNHLGLNVGESFAAMNEKGYTKIFDFDPNQKSFFIKQILAGAFITITMTGIDQEMMQKSLSVTRLKDSQKNMVTLGFILLGVISLFLYMGGLLHLYGTQESVTSAGDQLFPDIALNHMPPFISIIFIIALISALFPSADGAMTALTSSLCIDIFGMKEKKEWDDKKKEKFRKNIHLLVALSFLIMVIIFKIINDNSMIGLILKLAGFTYGPLLGLFAFGIFTKYKVKDQLVPFVCIAAPVISFFIDKYQENIFGEFKIGLELLIINGLLTFLGLWLIRKK</sequence>
<keyword evidence="9 12" id="KW-0472">Membrane</keyword>
<feature type="transmembrane region" description="Helical" evidence="12">
    <location>
        <begin position="373"/>
        <end position="391"/>
    </location>
</feature>
<evidence type="ECO:0000256" key="10">
    <source>
        <dbReference type="ARBA" id="ARBA00023201"/>
    </source>
</evidence>
<feature type="transmembrane region" description="Helical" evidence="12">
    <location>
        <begin position="72"/>
        <end position="98"/>
    </location>
</feature>
<name>A0ABY7QK36_9FLAO</name>
<evidence type="ECO:0000256" key="9">
    <source>
        <dbReference type="ARBA" id="ARBA00023136"/>
    </source>
</evidence>
<evidence type="ECO:0000256" key="1">
    <source>
        <dbReference type="ARBA" id="ARBA00004651"/>
    </source>
</evidence>
<keyword evidence="10" id="KW-0739">Sodium transport</keyword>
<feature type="transmembrane region" description="Helical" evidence="12">
    <location>
        <begin position="429"/>
        <end position="445"/>
    </location>
</feature>
<dbReference type="PANTHER" id="PTHR42985:SF47">
    <property type="entry name" value="INTEGRAL MEMBRANE TRANSPORT PROTEIN"/>
    <property type="match status" value="1"/>
</dbReference>
<feature type="transmembrane region" description="Helical" evidence="12">
    <location>
        <begin position="457"/>
        <end position="476"/>
    </location>
</feature>
<feature type="transmembrane region" description="Helical" evidence="12">
    <location>
        <begin position="232"/>
        <end position="250"/>
    </location>
</feature>
<evidence type="ECO:0000256" key="5">
    <source>
        <dbReference type="ARBA" id="ARBA00022692"/>
    </source>
</evidence>
<keyword evidence="8" id="KW-0406">Ion transport</keyword>
<accession>A0ABY7QK36</accession>
<comment type="subcellular location">
    <subcellularLocation>
        <location evidence="1">Cell membrane</location>
        <topology evidence="1">Multi-pass membrane protein</topology>
    </subcellularLocation>
</comment>
<feature type="transmembrane region" description="Helical" evidence="12">
    <location>
        <begin position="42"/>
        <end position="66"/>
    </location>
</feature>
<evidence type="ECO:0000256" key="3">
    <source>
        <dbReference type="ARBA" id="ARBA00022448"/>
    </source>
</evidence>
<evidence type="ECO:0000256" key="4">
    <source>
        <dbReference type="ARBA" id="ARBA00022475"/>
    </source>
</evidence>
<feature type="transmembrane region" description="Helical" evidence="12">
    <location>
        <begin position="271"/>
        <end position="296"/>
    </location>
</feature>
<keyword evidence="5 12" id="KW-0812">Transmembrane</keyword>
<evidence type="ECO:0000256" key="7">
    <source>
        <dbReference type="ARBA" id="ARBA00023053"/>
    </source>
</evidence>
<reference evidence="13 14" key="1">
    <citation type="submission" date="2023-01" db="EMBL/GenBank/DDBJ databases">
        <title>Complete genome of Chryseobacterium camelliae VAN22-5A.</title>
        <authorList>
            <person name="Zong G."/>
            <person name="Cao G."/>
        </authorList>
    </citation>
    <scope>NUCLEOTIDE SEQUENCE [LARGE SCALE GENOMIC DNA]</scope>
    <source>
        <strain evidence="13 14">VAN22-5A</strain>
    </source>
</reference>
<keyword evidence="4" id="KW-1003">Cell membrane</keyword>
<keyword evidence="14" id="KW-1185">Reference proteome</keyword>
<keyword evidence="7" id="KW-0915">Sodium</keyword>
<dbReference type="PROSITE" id="PS50283">
    <property type="entry name" value="NA_SOLUT_SYMP_3"/>
    <property type="match status" value="1"/>
</dbReference>
<evidence type="ECO:0000256" key="6">
    <source>
        <dbReference type="ARBA" id="ARBA00022989"/>
    </source>
</evidence>
<organism evidence="13 14">
    <name type="scientific">Chryseobacterium camelliae</name>
    <dbReference type="NCBI Taxonomy" id="1265445"/>
    <lineage>
        <taxon>Bacteria</taxon>
        <taxon>Pseudomonadati</taxon>
        <taxon>Bacteroidota</taxon>
        <taxon>Flavobacteriia</taxon>
        <taxon>Flavobacteriales</taxon>
        <taxon>Weeksellaceae</taxon>
        <taxon>Chryseobacterium group</taxon>
        <taxon>Chryseobacterium</taxon>
    </lineage>
</organism>
<gene>
    <name evidence="13" type="ORF">PFY12_13235</name>
</gene>
<keyword evidence="3" id="KW-0813">Transport</keyword>
<feature type="transmembrane region" description="Helical" evidence="12">
    <location>
        <begin position="316"/>
        <end position="334"/>
    </location>
</feature>
<dbReference type="Gene3D" id="1.20.1730.10">
    <property type="entry name" value="Sodium/glucose cotransporter"/>
    <property type="match status" value="1"/>
</dbReference>
<keyword evidence="6 12" id="KW-1133">Transmembrane helix</keyword>
<protein>
    <submittedName>
        <fullName evidence="13">Sodium:solute symporter</fullName>
    </submittedName>
</protein>
<comment type="similarity">
    <text evidence="2 11">Belongs to the sodium:solute symporter (SSF) (TC 2.A.21) family.</text>
</comment>
<dbReference type="PANTHER" id="PTHR42985">
    <property type="entry name" value="SODIUM-COUPLED MONOCARBOXYLATE TRANSPORTER"/>
    <property type="match status" value="1"/>
</dbReference>
<dbReference type="CDD" id="cd10326">
    <property type="entry name" value="SLC5sbd_NIS-like"/>
    <property type="match status" value="1"/>
</dbReference>
<evidence type="ECO:0000256" key="11">
    <source>
        <dbReference type="RuleBase" id="RU362091"/>
    </source>
</evidence>
<evidence type="ECO:0000256" key="12">
    <source>
        <dbReference type="SAM" id="Phobius"/>
    </source>
</evidence>
<evidence type="ECO:0000313" key="14">
    <source>
        <dbReference type="Proteomes" id="UP001210978"/>
    </source>
</evidence>
<feature type="transmembrane region" description="Helical" evidence="12">
    <location>
        <begin position="182"/>
        <end position="200"/>
    </location>
</feature>
<dbReference type="InterPro" id="IPR001734">
    <property type="entry name" value="Na/solute_symporter"/>
</dbReference>
<evidence type="ECO:0000313" key="13">
    <source>
        <dbReference type="EMBL" id="WBV59995.1"/>
    </source>
</evidence>
<dbReference type="Pfam" id="PF00474">
    <property type="entry name" value="SSF"/>
    <property type="match status" value="1"/>
</dbReference>